<dbReference type="Gene3D" id="1.25.40.950">
    <property type="match status" value="1"/>
</dbReference>
<dbReference type="GO" id="GO:0008270">
    <property type="term" value="F:zinc ion binding"/>
    <property type="evidence" value="ECO:0007669"/>
    <property type="project" value="UniProtKB-KW"/>
</dbReference>
<feature type="compositionally biased region" description="Basic and acidic residues" evidence="15">
    <location>
        <begin position="750"/>
        <end position="760"/>
    </location>
</feature>
<feature type="compositionally biased region" description="Pro residues" evidence="15">
    <location>
        <begin position="902"/>
        <end position="915"/>
    </location>
</feature>
<dbReference type="InterPro" id="IPR011993">
    <property type="entry name" value="PH-like_dom_sf"/>
</dbReference>
<feature type="region of interest" description="Disordered" evidence="15">
    <location>
        <begin position="748"/>
        <end position="767"/>
    </location>
</feature>
<feature type="compositionally biased region" description="Polar residues" evidence="15">
    <location>
        <begin position="934"/>
        <end position="965"/>
    </location>
</feature>
<dbReference type="InterPro" id="IPR035836">
    <property type="entry name" value="ASAP1-like_SH3"/>
</dbReference>
<reference evidence="19" key="2">
    <citation type="submission" date="2021-01" db="UniProtKB">
        <authorList>
            <consortium name="EnsemblMetazoa"/>
        </authorList>
    </citation>
    <scope>IDENTIFICATION</scope>
</reference>
<dbReference type="PANTHER" id="PTHR45854">
    <property type="entry name" value="ASAP FAMILY MEMBER"/>
    <property type="match status" value="1"/>
</dbReference>
<dbReference type="InterPro" id="IPR036028">
    <property type="entry name" value="SH3-like_dom_sf"/>
</dbReference>
<dbReference type="Gene3D" id="1.10.220.150">
    <property type="entry name" value="Arf GTPase activating protein"/>
    <property type="match status" value="1"/>
</dbReference>
<dbReference type="SUPFAM" id="SSF48403">
    <property type="entry name" value="Ankyrin repeat"/>
    <property type="match status" value="1"/>
</dbReference>
<dbReference type="EnsemblMetazoa" id="XM_011683262">
    <property type="protein sequence ID" value="XP_011681564"/>
    <property type="gene ID" value="LOC577726"/>
</dbReference>
<evidence type="ECO:0000256" key="11">
    <source>
        <dbReference type="ARBA" id="ARBA00023136"/>
    </source>
</evidence>
<proteinExistence type="predicted"/>
<dbReference type="OrthoDB" id="435430at2759"/>
<evidence type="ECO:0000259" key="18">
    <source>
        <dbReference type="PROSITE" id="PS50115"/>
    </source>
</evidence>
<dbReference type="Pfam" id="PF12796">
    <property type="entry name" value="Ank_2"/>
    <property type="match status" value="1"/>
</dbReference>
<evidence type="ECO:0000256" key="7">
    <source>
        <dbReference type="ARBA" id="ARBA00022737"/>
    </source>
</evidence>
<dbReference type="FunFam" id="1.25.40.20:FF:000006">
    <property type="entry name" value="Arf-GAP with SH3 domain, ANK repeat and PH domain-containing protein 2"/>
    <property type="match status" value="1"/>
</dbReference>
<dbReference type="InterPro" id="IPR037278">
    <property type="entry name" value="ARFGAP/RecO"/>
</dbReference>
<feature type="region of interest" description="Disordered" evidence="15">
    <location>
        <begin position="784"/>
        <end position="832"/>
    </location>
</feature>
<dbReference type="InterPro" id="IPR002110">
    <property type="entry name" value="Ankyrin_rpt"/>
</dbReference>
<protein>
    <submittedName>
        <fullName evidence="19">Uncharacterized protein</fullName>
    </submittedName>
</protein>
<dbReference type="InterPro" id="IPR038508">
    <property type="entry name" value="ArfGAP_dom_sf"/>
</dbReference>
<comment type="subcellular location">
    <subcellularLocation>
        <location evidence="2">Cytoplasm</location>
    </subcellularLocation>
    <subcellularLocation>
        <location evidence="1">Membrane</location>
    </subcellularLocation>
</comment>
<keyword evidence="4" id="KW-0343">GTPase activation</keyword>
<dbReference type="PROSITE" id="PS50003">
    <property type="entry name" value="PH_DOMAIN"/>
    <property type="match status" value="1"/>
</dbReference>
<evidence type="ECO:0000256" key="10">
    <source>
        <dbReference type="ARBA" id="ARBA00023043"/>
    </source>
</evidence>
<feature type="compositionally biased region" description="Low complexity" evidence="15">
    <location>
        <begin position="969"/>
        <end position="981"/>
    </location>
</feature>
<keyword evidence="20" id="KW-1185">Reference proteome</keyword>
<evidence type="ECO:0000256" key="4">
    <source>
        <dbReference type="ARBA" id="ARBA00022468"/>
    </source>
</evidence>
<evidence type="ECO:0000256" key="9">
    <source>
        <dbReference type="ARBA" id="ARBA00022833"/>
    </source>
</evidence>
<evidence type="ECO:0000256" key="12">
    <source>
        <dbReference type="PROSITE-ProRule" id="PRU00023"/>
    </source>
</evidence>
<dbReference type="SUPFAM" id="SSF50044">
    <property type="entry name" value="SH3-domain"/>
    <property type="match status" value="1"/>
</dbReference>
<evidence type="ECO:0000256" key="8">
    <source>
        <dbReference type="ARBA" id="ARBA00022771"/>
    </source>
</evidence>
<dbReference type="Gene3D" id="1.20.1270.60">
    <property type="entry name" value="Arfaptin homology (AH) domain/BAR domain"/>
    <property type="match status" value="1"/>
</dbReference>
<dbReference type="SMART" id="SM00326">
    <property type="entry name" value="SH3"/>
    <property type="match status" value="1"/>
</dbReference>
<keyword evidence="10 12" id="KW-0040">ANK repeat</keyword>
<dbReference type="PRINTS" id="PR00405">
    <property type="entry name" value="REVINTRACTNG"/>
</dbReference>
<dbReference type="GO" id="GO:0005737">
    <property type="term" value="C:cytoplasm"/>
    <property type="evidence" value="ECO:0007669"/>
    <property type="project" value="UniProtKB-SubCell"/>
</dbReference>
<dbReference type="SUPFAM" id="SSF50729">
    <property type="entry name" value="PH domain-like"/>
    <property type="match status" value="1"/>
</dbReference>
<evidence type="ECO:0000256" key="3">
    <source>
        <dbReference type="ARBA" id="ARBA00022443"/>
    </source>
</evidence>
<evidence type="ECO:0000256" key="13">
    <source>
        <dbReference type="PROSITE-ProRule" id="PRU00192"/>
    </source>
</evidence>
<evidence type="ECO:0000313" key="20">
    <source>
        <dbReference type="Proteomes" id="UP000007110"/>
    </source>
</evidence>
<dbReference type="PROSITE" id="PS50088">
    <property type="entry name" value="ANK_REPEAT"/>
    <property type="match status" value="1"/>
</dbReference>
<dbReference type="Pfam" id="PF01412">
    <property type="entry name" value="ArfGap"/>
    <property type="match status" value="1"/>
</dbReference>
<dbReference type="SUPFAM" id="SSF103657">
    <property type="entry name" value="BAR/IMD domain-like"/>
    <property type="match status" value="1"/>
</dbReference>
<evidence type="ECO:0000256" key="15">
    <source>
        <dbReference type="SAM" id="MobiDB-lite"/>
    </source>
</evidence>
<dbReference type="FunFam" id="2.30.30.40:FF:000012">
    <property type="entry name" value="Arf-GAP with SH3 domain, ANK repeat and PH domain-containing protein 2"/>
    <property type="match status" value="1"/>
</dbReference>
<dbReference type="GeneID" id="577726"/>
<feature type="repeat" description="ANK" evidence="12">
    <location>
        <begin position="616"/>
        <end position="648"/>
    </location>
</feature>
<dbReference type="PROSITE" id="PS50002">
    <property type="entry name" value="SH3"/>
    <property type="match status" value="1"/>
</dbReference>
<feature type="compositionally biased region" description="Polar residues" evidence="15">
    <location>
        <begin position="715"/>
        <end position="734"/>
    </location>
</feature>
<dbReference type="Pfam" id="PF00018">
    <property type="entry name" value="SH3_1"/>
    <property type="match status" value="1"/>
</dbReference>
<dbReference type="OMA" id="RCTIDAN"/>
<organism evidence="19 20">
    <name type="scientific">Strongylocentrotus purpuratus</name>
    <name type="common">Purple sea urchin</name>
    <dbReference type="NCBI Taxonomy" id="7668"/>
    <lineage>
        <taxon>Eukaryota</taxon>
        <taxon>Metazoa</taxon>
        <taxon>Echinodermata</taxon>
        <taxon>Eleutherozoa</taxon>
        <taxon>Echinozoa</taxon>
        <taxon>Echinoidea</taxon>
        <taxon>Euechinoidea</taxon>
        <taxon>Echinacea</taxon>
        <taxon>Camarodonta</taxon>
        <taxon>Echinidea</taxon>
        <taxon>Strongylocentrotidae</taxon>
        <taxon>Strongylocentrotus</taxon>
    </lineage>
</organism>
<keyword evidence="8 14" id="KW-0863">Zinc-finger</keyword>
<dbReference type="SUPFAM" id="SSF57863">
    <property type="entry name" value="ArfGap/RecO-like zinc finger"/>
    <property type="match status" value="1"/>
</dbReference>
<feature type="compositionally biased region" description="Basic residues" evidence="15">
    <location>
        <begin position="784"/>
        <end position="802"/>
    </location>
</feature>
<dbReference type="Gene3D" id="1.25.40.20">
    <property type="entry name" value="Ankyrin repeat-containing domain"/>
    <property type="match status" value="1"/>
</dbReference>
<dbReference type="InParanoid" id="A0A7M7HMN9"/>
<keyword evidence="7" id="KW-0677">Repeat</keyword>
<dbReference type="InterPro" id="IPR001849">
    <property type="entry name" value="PH_domain"/>
</dbReference>
<dbReference type="Pfam" id="PF00169">
    <property type="entry name" value="PH"/>
    <property type="match status" value="1"/>
</dbReference>
<dbReference type="PRINTS" id="PR00452">
    <property type="entry name" value="SH3DOMAIN"/>
</dbReference>
<dbReference type="PANTHER" id="PTHR45854:SF3">
    <property type="entry name" value="ARFGAP WITH SH3 DOMAIN, ANK REPEAT AND PH DOMAIN-CONTAINING PROTEIN"/>
    <property type="match status" value="1"/>
</dbReference>
<feature type="region of interest" description="Disordered" evidence="15">
    <location>
        <begin position="697"/>
        <end position="736"/>
    </location>
</feature>
<feature type="domain" description="Arf-GAP" evidence="18">
    <location>
        <begin position="423"/>
        <end position="542"/>
    </location>
</feature>
<dbReference type="SMART" id="SM00248">
    <property type="entry name" value="ANK"/>
    <property type="match status" value="2"/>
</dbReference>
<dbReference type="InterPro" id="IPR036770">
    <property type="entry name" value="Ankyrin_rpt-contain_sf"/>
</dbReference>
<dbReference type="KEGG" id="spu:577726"/>
<dbReference type="PROSITE" id="PS50297">
    <property type="entry name" value="ANK_REP_REGION"/>
    <property type="match status" value="1"/>
</dbReference>
<evidence type="ECO:0000256" key="6">
    <source>
        <dbReference type="ARBA" id="ARBA00022723"/>
    </source>
</evidence>
<dbReference type="SMART" id="SM00105">
    <property type="entry name" value="ArfGap"/>
    <property type="match status" value="1"/>
</dbReference>
<keyword evidence="11" id="KW-0472">Membrane</keyword>
<dbReference type="Proteomes" id="UP000007110">
    <property type="component" value="Unassembled WGS sequence"/>
</dbReference>
<dbReference type="FunFam" id="1.10.220.150:FF:000009">
    <property type="entry name" value="stromal membrane-associated protein 1 isoform X1"/>
    <property type="match status" value="1"/>
</dbReference>
<evidence type="ECO:0000259" key="16">
    <source>
        <dbReference type="PROSITE" id="PS50002"/>
    </source>
</evidence>
<evidence type="ECO:0000313" key="19">
    <source>
        <dbReference type="EnsemblMetazoa" id="XP_011681564"/>
    </source>
</evidence>
<dbReference type="Gene3D" id="2.30.29.30">
    <property type="entry name" value="Pleckstrin-homology domain (PH domain)/Phosphotyrosine-binding domain (PTB)"/>
    <property type="match status" value="1"/>
</dbReference>
<sequence>MPDTITVAEFLAETTDDISSPTTSNFVARMGACRNVVSALEETLDTDRSGLNKMRKSIKAIYNTGNTYVGNLLSFSENLEKLGSNSLTREREPDLGAAFLKFSVVTKELAALLKNLVQNINNIIMFPLDSLLKGDLKGQKGDLKKPFEKAWKDYESKYSKIEREKKQQAKDAGLIRQVVSGPEVAEEMEKERRMFQLQMCEYLFKVNEIKAKKGAELVQHLVEYYRAENSYFRDGLKTVEHFQSYIDELSSHVSKIKARQDEERRQLLELKLTLKNSLNIEKETPPEKQGYSLHQLETNNEVGTEKTGYLHKRTEGLRKVYQKRKCDVCDGYLQISHSTPSRAPAKLNLLTCQVKPSPEESSRKYFDLVAQDRTYHFMADTEEEAEEWISVLNNSKKFALEAVFNEGSSPSEVANRGLQDLTQSIVKEVKRLPGNNICCDCTAADPQWLSTNLGILTCIECSGVHREMGVHISRVQSLELDRLSTAQLLLAITVGNEDFNEVYEATLEGNKPTHTSSMDTRKEFIRAKYEKKKFVLKTAAQPSQLLFDLRQAVLLSEIIQVLRVFAEGVDLVAPLPNVAGNKTALHLAVEQQDDVNLHIVDFIIQNTTVADQQMTDGNTALHLAAKYDKVECVKLLLRGSANIEILNKAKETALDIAIKCGNNQCEDVLRSATSGKVTQCEHVEFCWGMMGNEDGVDFSDDDLDDREKKPLQSPRRPNSRPQTLPNSPVSTLPRSSRDRFSDMLMANVNKGDHSTSDKLKMPPPPIPPRRMMFCLPFGHHHHWSYSGSHRRGRRAASVKKKAPPPPVDLGHKRTSSDPHAFNSTPPKPPERITSIRDQATLGTEVPEAAKPSDSTSSSSSSAPPPIPKSNSQVEQMKQFLAWENRRASYSHSYGRCSRPELLPRPPSVDSPPAIPPKKYLTSDSNGTAMGASSRPGSQASFHSNSRPNSQQDLPTTPGSRSQSRHGSSTDDASSSKSSSSGPPTPAPRGAKTRPKRVRALYDCQADYQDELTFEEGETILVTGEADAEWWIGEIEGKPSRRGVFPVCFVHVID</sequence>
<dbReference type="RefSeq" id="XP_011681564.1">
    <property type="nucleotide sequence ID" value="XM_011683262.2"/>
</dbReference>
<dbReference type="CDD" id="cd11821">
    <property type="entry name" value="SH3_ASAP"/>
    <property type="match status" value="1"/>
</dbReference>
<dbReference type="SMART" id="SM00233">
    <property type="entry name" value="PH"/>
    <property type="match status" value="1"/>
</dbReference>
<feature type="region of interest" description="Disordered" evidence="15">
    <location>
        <begin position="844"/>
        <end position="996"/>
    </location>
</feature>
<keyword evidence="9" id="KW-0862">Zinc</keyword>
<keyword evidence="5" id="KW-0963">Cytoplasm</keyword>
<accession>A0A7M7HMN9</accession>
<keyword evidence="3 13" id="KW-0728">SH3 domain</keyword>
<feature type="compositionally biased region" description="Low complexity" evidence="15">
    <location>
        <begin position="851"/>
        <end position="861"/>
    </location>
</feature>
<dbReference type="Pfam" id="PF16746">
    <property type="entry name" value="BAR_3"/>
    <property type="match status" value="1"/>
</dbReference>
<dbReference type="AlphaFoldDB" id="A0A7M7HMN9"/>
<dbReference type="InterPro" id="IPR001452">
    <property type="entry name" value="SH3_domain"/>
</dbReference>
<evidence type="ECO:0000256" key="5">
    <source>
        <dbReference type="ARBA" id="ARBA00022490"/>
    </source>
</evidence>
<evidence type="ECO:0000259" key="17">
    <source>
        <dbReference type="PROSITE" id="PS50003"/>
    </source>
</evidence>
<dbReference type="PROSITE" id="PS50115">
    <property type="entry name" value="ARFGAP"/>
    <property type="match status" value="1"/>
</dbReference>
<feature type="domain" description="PH" evidence="17">
    <location>
        <begin position="303"/>
        <end position="397"/>
    </location>
</feature>
<evidence type="ECO:0000256" key="1">
    <source>
        <dbReference type="ARBA" id="ARBA00004370"/>
    </source>
</evidence>
<dbReference type="GO" id="GO:0016020">
    <property type="term" value="C:membrane"/>
    <property type="evidence" value="ECO:0007669"/>
    <property type="project" value="UniProtKB-SubCell"/>
</dbReference>
<name>A0A7M7HMN9_STRPU</name>
<dbReference type="InterPro" id="IPR043593">
    <property type="entry name" value="ASAP"/>
</dbReference>
<dbReference type="GO" id="GO:0005096">
    <property type="term" value="F:GTPase activator activity"/>
    <property type="evidence" value="ECO:0007669"/>
    <property type="project" value="UniProtKB-KW"/>
</dbReference>
<feature type="domain" description="SH3" evidence="16">
    <location>
        <begin position="992"/>
        <end position="1053"/>
    </location>
</feature>
<dbReference type="InterPro" id="IPR004148">
    <property type="entry name" value="BAR_dom"/>
</dbReference>
<dbReference type="Gene3D" id="2.30.30.40">
    <property type="entry name" value="SH3 Domains"/>
    <property type="match status" value="1"/>
</dbReference>
<evidence type="ECO:0000256" key="2">
    <source>
        <dbReference type="ARBA" id="ARBA00004496"/>
    </source>
</evidence>
<dbReference type="CDD" id="cd07604">
    <property type="entry name" value="BAR_ASAPs"/>
    <property type="match status" value="1"/>
</dbReference>
<dbReference type="CDD" id="cd08834">
    <property type="entry name" value="ArfGap_ASAP"/>
    <property type="match status" value="1"/>
</dbReference>
<reference evidence="20" key="1">
    <citation type="submission" date="2015-02" db="EMBL/GenBank/DDBJ databases">
        <title>Genome sequencing for Strongylocentrotus purpuratus.</title>
        <authorList>
            <person name="Murali S."/>
            <person name="Liu Y."/>
            <person name="Vee V."/>
            <person name="English A."/>
            <person name="Wang M."/>
            <person name="Skinner E."/>
            <person name="Han Y."/>
            <person name="Muzny D.M."/>
            <person name="Worley K.C."/>
            <person name="Gibbs R.A."/>
        </authorList>
    </citation>
    <scope>NUCLEOTIDE SEQUENCE</scope>
</reference>
<dbReference type="InterPro" id="IPR001164">
    <property type="entry name" value="ArfGAP_dom"/>
</dbReference>
<keyword evidence="6" id="KW-0479">Metal-binding</keyword>
<dbReference type="InterPro" id="IPR027267">
    <property type="entry name" value="AH/BAR_dom_sf"/>
</dbReference>
<evidence type="ECO:0000256" key="14">
    <source>
        <dbReference type="PROSITE-ProRule" id="PRU00288"/>
    </source>
</evidence>